<comment type="caution">
    <text evidence="4">The sequence shown here is derived from an EMBL/GenBank/DDBJ whole genome shotgun (WGS) entry which is preliminary data.</text>
</comment>
<reference evidence="4" key="2">
    <citation type="submission" date="2020-09" db="EMBL/GenBank/DDBJ databases">
        <authorList>
            <person name="Sun Q."/>
            <person name="Zhou Y."/>
        </authorList>
    </citation>
    <scope>NUCLEOTIDE SEQUENCE</scope>
    <source>
        <strain evidence="4">CGMCC 1.8984</strain>
    </source>
</reference>
<dbReference type="InterPro" id="IPR002347">
    <property type="entry name" value="SDR_fam"/>
</dbReference>
<evidence type="ECO:0000256" key="2">
    <source>
        <dbReference type="ARBA" id="ARBA00023002"/>
    </source>
</evidence>
<keyword evidence="2" id="KW-0560">Oxidoreductase</keyword>
<sequence>MKIAGATALVTGGNRGLGAHLVSGLFRRDVDTVYVAARRPETVAEAVRADPRVRVLALDVDDQASVDAAAAAVAGVDLLINNAGVLGFGDVLTGDLDLFQRDLATNYLGVLRVTRAFLPALRAAAQNGHGAAVVNVVTLVALAPVAPMAGYSASKAATHSLTQALRAAVRDDGIEVIGAYPGGIDTDMLAGVDADKADPAAVAERILAGTEAGEQIIWPDDASAGAGKVYLGDPVQLERMLAG</sequence>
<gene>
    <name evidence="4" type="ORF">GCM10011372_35280</name>
</gene>
<keyword evidence="5" id="KW-1185">Reference proteome</keyword>
<evidence type="ECO:0000313" key="4">
    <source>
        <dbReference type="EMBL" id="GGJ93776.1"/>
    </source>
</evidence>
<dbReference type="PANTHER" id="PTHR43669">
    <property type="entry name" value="5-KETO-D-GLUCONATE 5-REDUCTASE"/>
    <property type="match status" value="1"/>
</dbReference>
<dbReference type="Proteomes" id="UP000636956">
    <property type="component" value="Unassembled WGS sequence"/>
</dbReference>
<proteinExistence type="inferred from homology"/>
<dbReference type="PRINTS" id="PR00081">
    <property type="entry name" value="GDHRDH"/>
</dbReference>
<organism evidence="4 5">
    <name type="scientific">Agromyces bauzanensis</name>
    <dbReference type="NCBI Taxonomy" id="1308924"/>
    <lineage>
        <taxon>Bacteria</taxon>
        <taxon>Bacillati</taxon>
        <taxon>Actinomycetota</taxon>
        <taxon>Actinomycetes</taxon>
        <taxon>Micrococcales</taxon>
        <taxon>Microbacteriaceae</taxon>
        <taxon>Agromyces</taxon>
    </lineage>
</organism>
<dbReference type="GO" id="GO:0016491">
    <property type="term" value="F:oxidoreductase activity"/>
    <property type="evidence" value="ECO:0007669"/>
    <property type="project" value="UniProtKB-KW"/>
</dbReference>
<dbReference type="RefSeq" id="WP_188744712.1">
    <property type="nucleotide sequence ID" value="NZ_BAABFW010000057.1"/>
</dbReference>
<accession>A0A917PUX3</accession>
<protein>
    <submittedName>
        <fullName evidence="4">Oxidoreductase</fullName>
    </submittedName>
</protein>
<reference evidence="4" key="1">
    <citation type="journal article" date="2014" name="Int. J. Syst. Evol. Microbiol.">
        <title>Complete genome sequence of Corynebacterium casei LMG S-19264T (=DSM 44701T), isolated from a smear-ripened cheese.</title>
        <authorList>
            <consortium name="US DOE Joint Genome Institute (JGI-PGF)"/>
            <person name="Walter F."/>
            <person name="Albersmeier A."/>
            <person name="Kalinowski J."/>
            <person name="Ruckert C."/>
        </authorList>
    </citation>
    <scope>NUCLEOTIDE SEQUENCE</scope>
    <source>
        <strain evidence="4">CGMCC 1.8984</strain>
    </source>
</reference>
<dbReference type="InterPro" id="IPR036291">
    <property type="entry name" value="NAD(P)-bd_dom_sf"/>
</dbReference>
<evidence type="ECO:0000313" key="5">
    <source>
        <dbReference type="Proteomes" id="UP000636956"/>
    </source>
</evidence>
<dbReference type="Gene3D" id="3.40.50.720">
    <property type="entry name" value="NAD(P)-binding Rossmann-like Domain"/>
    <property type="match status" value="1"/>
</dbReference>
<dbReference type="PANTHER" id="PTHR43669:SF3">
    <property type="entry name" value="ALCOHOL DEHYDROGENASE, PUTATIVE (AFU_ORTHOLOGUE AFUA_3G03445)-RELATED"/>
    <property type="match status" value="1"/>
</dbReference>
<comment type="similarity">
    <text evidence="1 3">Belongs to the short-chain dehydrogenases/reductases (SDR) family.</text>
</comment>
<dbReference type="EMBL" id="BMMD01000037">
    <property type="protein sequence ID" value="GGJ93776.1"/>
    <property type="molecule type" value="Genomic_DNA"/>
</dbReference>
<dbReference type="Pfam" id="PF00106">
    <property type="entry name" value="adh_short"/>
    <property type="match status" value="1"/>
</dbReference>
<evidence type="ECO:0000256" key="1">
    <source>
        <dbReference type="ARBA" id="ARBA00006484"/>
    </source>
</evidence>
<dbReference type="AlphaFoldDB" id="A0A917PUX3"/>
<dbReference type="PRINTS" id="PR00080">
    <property type="entry name" value="SDRFAMILY"/>
</dbReference>
<evidence type="ECO:0000256" key="3">
    <source>
        <dbReference type="RuleBase" id="RU000363"/>
    </source>
</evidence>
<name>A0A917PUX3_9MICO</name>
<dbReference type="SUPFAM" id="SSF51735">
    <property type="entry name" value="NAD(P)-binding Rossmann-fold domains"/>
    <property type="match status" value="1"/>
</dbReference>